<keyword evidence="1" id="KW-0808">Transferase</keyword>
<evidence type="ECO:0000313" key="2">
    <source>
        <dbReference type="Proteomes" id="UP001596516"/>
    </source>
</evidence>
<gene>
    <name evidence="1" type="ORF">ACFQXB_11610</name>
</gene>
<dbReference type="SUPFAM" id="SSF53474">
    <property type="entry name" value="alpha/beta-Hydrolases"/>
    <property type="match status" value="1"/>
</dbReference>
<dbReference type="Proteomes" id="UP001596516">
    <property type="component" value="Unassembled WGS sequence"/>
</dbReference>
<dbReference type="EC" id="2.4.-.-" evidence="1"/>
<comment type="caution">
    <text evidence="1">The sequence shown here is derived from an EMBL/GenBank/DDBJ whole genome shotgun (WGS) entry which is preliminary data.</text>
</comment>
<name>A0ABW2UNP3_9RHOB</name>
<accession>A0ABW2UNP3</accession>
<dbReference type="InterPro" id="IPR029058">
    <property type="entry name" value="AB_hydrolase_fold"/>
</dbReference>
<dbReference type="GO" id="GO:0016757">
    <property type="term" value="F:glycosyltransferase activity"/>
    <property type="evidence" value="ECO:0007669"/>
    <property type="project" value="UniProtKB-KW"/>
</dbReference>
<keyword evidence="1" id="KW-0328">Glycosyltransferase</keyword>
<proteinExistence type="predicted"/>
<protein>
    <submittedName>
        <fullName evidence="1">Glycosyltransferase family 2 protein</fullName>
        <ecNumber evidence="1">2.4.-.-</ecNumber>
    </submittedName>
</protein>
<reference evidence="2" key="1">
    <citation type="journal article" date="2019" name="Int. J. Syst. Evol. Microbiol.">
        <title>The Global Catalogue of Microorganisms (GCM) 10K type strain sequencing project: providing services to taxonomists for standard genome sequencing and annotation.</title>
        <authorList>
            <consortium name="The Broad Institute Genomics Platform"/>
            <consortium name="The Broad Institute Genome Sequencing Center for Infectious Disease"/>
            <person name="Wu L."/>
            <person name="Ma J."/>
        </authorList>
    </citation>
    <scope>NUCLEOTIDE SEQUENCE [LARGE SCALE GENOMIC DNA]</scope>
    <source>
        <strain evidence="2">CGMCC 1.12750</strain>
    </source>
</reference>
<sequence length="644" mass="72329">MTNEMVSAGAPAQQSIWLSDFHTKSEGVGFVEKSPLQTLVFVRRARPILLVTFDNLTKAGDTSEDREPWAYSFARDHGLSHLGVMTHAANWYRDAALLARFEKLAADGFFAGHERVVFAGVSMGAFAALSFAALVPGAHVIAINPQSTLDETLVPWEDRFPQGRSQDWTLPLSDAAAVTAGHGQVSIFYDPYHVPDQRHVSRFSGKNIRLFNCRHSGNKTQGFLRRAGILEPLMERMIFGELTEAEFYRLYRNRRSLPWLRNVLAGHFRAKGRDEMAARIRALRLPRQGAAGAVAAAPAVLRDRSGQKNDRRLMITTMKNEGPFMLEWVAYNRSIGFTDFLIYTNDCADGTDHMASRLQELGVAVHQENPAKAEQSPHRVALNHAIRHPLYRTADWAINADCDEFLNIRAGDGTLDDLFEACGPADAISLCWKMFGCGGIETYEDRFISRQFTWAAPEIGFTSQRASGFKTLFRPDSGVNKLGVHRPRFGEDAQDVLWKDAGGKQMPQRYIADGWSAPRDFSHSHARLHHYAVRSIDSFLVKRDRGRANHFRQDQGLDYWIDMNLNVEIDETILSRLPRAEAEFARLLKDPVLADLHAAAVAWHRSRIEDLNAREGWPEFRAAIRAINPPGEMPAPRTNDRAAG</sequence>
<evidence type="ECO:0000313" key="1">
    <source>
        <dbReference type="EMBL" id="MFC7704842.1"/>
    </source>
</evidence>
<keyword evidence="2" id="KW-1185">Reference proteome</keyword>
<dbReference type="Pfam" id="PF13704">
    <property type="entry name" value="Glyco_tranf_2_4"/>
    <property type="match status" value="1"/>
</dbReference>
<dbReference type="EMBL" id="JBHTFQ010000005">
    <property type="protein sequence ID" value="MFC7704842.1"/>
    <property type="molecule type" value="Genomic_DNA"/>
</dbReference>
<organism evidence="1 2">
    <name type="scientific">Plastorhodobacter daqingensis</name>
    <dbReference type="NCBI Taxonomy" id="1387281"/>
    <lineage>
        <taxon>Bacteria</taxon>
        <taxon>Pseudomonadati</taxon>
        <taxon>Pseudomonadota</taxon>
        <taxon>Alphaproteobacteria</taxon>
        <taxon>Rhodobacterales</taxon>
        <taxon>Paracoccaceae</taxon>
        <taxon>Plastorhodobacter</taxon>
    </lineage>
</organism>
<dbReference type="Gene3D" id="3.40.50.1820">
    <property type="entry name" value="alpha/beta hydrolase"/>
    <property type="match status" value="1"/>
</dbReference>
<dbReference type="RefSeq" id="WP_377403623.1">
    <property type="nucleotide sequence ID" value="NZ_JBHTFQ010000005.1"/>
</dbReference>